<accession>A0A098SBL7</accession>
<organism evidence="1 2">
    <name type="scientific">Phaeodactylibacter xiamenensis</name>
    <dbReference type="NCBI Taxonomy" id="1524460"/>
    <lineage>
        <taxon>Bacteria</taxon>
        <taxon>Pseudomonadati</taxon>
        <taxon>Bacteroidota</taxon>
        <taxon>Saprospiria</taxon>
        <taxon>Saprospirales</taxon>
        <taxon>Haliscomenobacteraceae</taxon>
        <taxon>Phaeodactylibacter</taxon>
    </lineage>
</organism>
<dbReference type="RefSeq" id="WP_044216058.1">
    <property type="nucleotide sequence ID" value="NZ_JBKAGJ010000005.1"/>
</dbReference>
<reference evidence="1 2" key="1">
    <citation type="journal article" date="2014" name="Int. J. Syst. Evol. Microbiol.">
        <title>Phaeodactylibacter xiamenensis gen. nov., sp. nov., a member of the family Saprospiraceae isolated from the marine alga Phaeodactylum tricornutum.</title>
        <authorList>
            <person name="Chen Z.Jr."/>
            <person name="Lei X."/>
            <person name="Lai Q."/>
            <person name="Li Y."/>
            <person name="Zhang B."/>
            <person name="Zhang J."/>
            <person name="Zhang H."/>
            <person name="Yang L."/>
            <person name="Zheng W."/>
            <person name="Tian Y."/>
            <person name="Yu Z."/>
            <person name="Xu H.Jr."/>
            <person name="Zheng T."/>
        </authorList>
    </citation>
    <scope>NUCLEOTIDE SEQUENCE [LARGE SCALE GENOMIC DNA]</scope>
    <source>
        <strain evidence="1 2">KD52</strain>
    </source>
</reference>
<gene>
    <name evidence="1" type="ORF">IX84_01870</name>
</gene>
<dbReference type="Proteomes" id="UP000029736">
    <property type="component" value="Unassembled WGS sequence"/>
</dbReference>
<dbReference type="STRING" id="1524460.IX84_01870"/>
<proteinExistence type="predicted"/>
<dbReference type="AlphaFoldDB" id="A0A098SBL7"/>
<keyword evidence="2" id="KW-1185">Reference proteome</keyword>
<evidence type="ECO:0000313" key="1">
    <source>
        <dbReference type="EMBL" id="KGE89545.1"/>
    </source>
</evidence>
<dbReference type="EMBL" id="JPOS01000004">
    <property type="protein sequence ID" value="KGE89545.1"/>
    <property type="molecule type" value="Genomic_DNA"/>
</dbReference>
<name>A0A098SBL7_9BACT</name>
<evidence type="ECO:0000313" key="2">
    <source>
        <dbReference type="Proteomes" id="UP000029736"/>
    </source>
</evidence>
<comment type="caution">
    <text evidence="1">The sequence shown here is derived from an EMBL/GenBank/DDBJ whole genome shotgun (WGS) entry which is preliminary data.</text>
</comment>
<protein>
    <submittedName>
        <fullName evidence="1">Uncharacterized protein</fullName>
    </submittedName>
</protein>
<sequence>MNTTTTRTFRLGLMAEEADLKFVLDALTELEDDFNTAAQGLTLPVLYVVIDLRINKDRDTFDWDETQIAYYVPIKREDASAERFRQAVIRQVLEQLQEWEEVPAALTERIKKLKGA</sequence>